<dbReference type="Proteomes" id="UP000308901">
    <property type="component" value="Unassembled WGS sequence"/>
</dbReference>
<protein>
    <submittedName>
        <fullName evidence="1">Uncharacterized protein</fullName>
    </submittedName>
</protein>
<dbReference type="AlphaFoldDB" id="A0A5R8XXF2"/>
<organism evidence="1 2">
    <name type="scientific">Arcobacter arenosus</name>
    <dbReference type="NCBI Taxonomy" id="2576037"/>
    <lineage>
        <taxon>Bacteria</taxon>
        <taxon>Pseudomonadati</taxon>
        <taxon>Campylobacterota</taxon>
        <taxon>Epsilonproteobacteria</taxon>
        <taxon>Campylobacterales</taxon>
        <taxon>Arcobacteraceae</taxon>
        <taxon>Arcobacter</taxon>
    </lineage>
</organism>
<comment type="caution">
    <text evidence="1">The sequence shown here is derived from an EMBL/GenBank/DDBJ whole genome shotgun (WGS) entry which is preliminary data.</text>
</comment>
<name>A0A5R8XXF2_9BACT</name>
<proteinExistence type="predicted"/>
<keyword evidence="2" id="KW-1185">Reference proteome</keyword>
<dbReference type="RefSeq" id="WP_138153693.1">
    <property type="nucleotide sequence ID" value="NZ_CBDDKQ010000004.1"/>
</dbReference>
<sequence>MILLLNKISLFSTFGVDSFDSLDASINTMAPSMVEYYLSDLSSGNDDTYLNKRNIQNSINIGEYSIYLDYDDEIYLEIEDNQEDDYETASLW</sequence>
<dbReference type="OrthoDB" id="5348622at2"/>
<evidence type="ECO:0000313" key="1">
    <source>
        <dbReference type="EMBL" id="TLP35847.1"/>
    </source>
</evidence>
<gene>
    <name evidence="1" type="ORF">FDK22_14440</name>
</gene>
<dbReference type="EMBL" id="VANU01000007">
    <property type="protein sequence ID" value="TLP35847.1"/>
    <property type="molecule type" value="Genomic_DNA"/>
</dbReference>
<accession>A0A5R8XXF2</accession>
<reference evidence="1 2" key="1">
    <citation type="submission" date="2019-05" db="EMBL/GenBank/DDBJ databases">
        <title>Arcobacter sp. nov., isolated from sea sediment.</title>
        <authorList>
            <person name="Kim W."/>
        </authorList>
    </citation>
    <scope>NUCLEOTIDE SEQUENCE [LARGE SCALE GENOMIC DNA]</scope>
    <source>
        <strain evidence="1 2">CAU 1517</strain>
    </source>
</reference>
<evidence type="ECO:0000313" key="2">
    <source>
        <dbReference type="Proteomes" id="UP000308901"/>
    </source>
</evidence>